<keyword evidence="9" id="KW-0812">Transmembrane</keyword>
<evidence type="ECO:0000256" key="8">
    <source>
        <dbReference type="SAM" id="MobiDB-lite"/>
    </source>
</evidence>
<comment type="subcellular location">
    <subcellularLocation>
        <location evidence="1">Cell membrane</location>
    </subcellularLocation>
</comment>
<keyword evidence="4 6" id="KW-0807">Transducer</keyword>
<evidence type="ECO:0000259" key="11">
    <source>
        <dbReference type="PROSITE" id="PS50885"/>
    </source>
</evidence>
<keyword evidence="3 9" id="KW-0472">Membrane</keyword>
<feature type="transmembrane region" description="Helical" evidence="9">
    <location>
        <begin position="49"/>
        <end position="71"/>
    </location>
</feature>
<dbReference type="Proteomes" id="UP000287910">
    <property type="component" value="Unassembled WGS sequence"/>
</dbReference>
<dbReference type="PROSITE" id="PS50111">
    <property type="entry name" value="CHEMOTAXIS_TRANSDUC_2"/>
    <property type="match status" value="1"/>
</dbReference>
<keyword evidence="9" id="KW-1133">Transmembrane helix</keyword>
<dbReference type="InterPro" id="IPR003660">
    <property type="entry name" value="HAMP_dom"/>
</dbReference>
<feature type="transmembrane region" description="Helical" evidence="9">
    <location>
        <begin position="225"/>
        <end position="246"/>
    </location>
</feature>
<feature type="coiled-coil region" evidence="7">
    <location>
        <begin position="71"/>
        <end position="138"/>
    </location>
</feature>
<dbReference type="CDD" id="cd06225">
    <property type="entry name" value="HAMP"/>
    <property type="match status" value="1"/>
</dbReference>
<comment type="similarity">
    <text evidence="5">Belongs to the methyl-accepting chemotaxis (MCP) protein family.</text>
</comment>
<keyword evidence="13" id="KW-1185">Reference proteome</keyword>
<dbReference type="Pfam" id="PF00015">
    <property type="entry name" value="MCPsignal"/>
    <property type="match status" value="1"/>
</dbReference>
<evidence type="ECO:0000256" key="7">
    <source>
        <dbReference type="SAM" id="Coils"/>
    </source>
</evidence>
<keyword evidence="7" id="KW-0175">Coiled coil</keyword>
<evidence type="ECO:0000256" key="9">
    <source>
        <dbReference type="SAM" id="Phobius"/>
    </source>
</evidence>
<feature type="domain" description="Methyl-accepting transducer" evidence="10">
    <location>
        <begin position="320"/>
        <end position="556"/>
    </location>
</feature>
<evidence type="ECO:0000256" key="4">
    <source>
        <dbReference type="ARBA" id="ARBA00023224"/>
    </source>
</evidence>
<protein>
    <submittedName>
        <fullName evidence="12">Methyl-accepting chemotaxis protein</fullName>
    </submittedName>
</protein>
<sequence length="606" mass="66897">MVTLLSKINKTSREQNINVSSNHKKLSKDKKSKKNHTNASFFHLIRGRVVLIFSILLVIIIGMQALSYISISKLQQNLKDFAEQNMQEQAQINNLGNNILNLSNYEQAYIIHGGEDALNNYNDMKKTITLKLKELETTFENRAEENEVLALINQYYTIYINYSNRVLETRTQFGFEGAQRLMDLNDAENVKSYINNASQNLITLLESKNAETIKELESLANYSRIGSIILSLIACVLTITFGVILFKSIRRNTFKINHSILDIAQAGGDLTRRVEVKTKDEFSQIANSTNLLIDSIANLVKRVSNLAENVSGSSQELMALAEENARTIDEIANNTQDIASDSDLTQSRTRTAIHKMQQLEQAMNELTIEANEVQRTAEEMKKAAFNGGKSVEQSSIVMQSIEETMSNTSTTVETLGKKSTEITSIIETITSIAGQTNLLALNAAIEAARAGEHGKGFAVVADEVRKLAEQSENAAKEVTGIVTSIQHEVKSIIEQNHEGVQSVIRGVEVTNETNGVLENILEQTNKTTSVIASMVEKISMTLNTSHEVAASFVEVNTIAENTALHTERSASAALQGSASMQEINASATELAKQADDLRNVVSEFKI</sequence>
<evidence type="ECO:0000256" key="1">
    <source>
        <dbReference type="ARBA" id="ARBA00004236"/>
    </source>
</evidence>
<evidence type="ECO:0000256" key="3">
    <source>
        <dbReference type="ARBA" id="ARBA00023136"/>
    </source>
</evidence>
<gene>
    <name evidence="12" type="ORF">EK386_07725</name>
</gene>
<feature type="region of interest" description="Disordered" evidence="8">
    <location>
        <begin position="13"/>
        <end position="32"/>
    </location>
</feature>
<dbReference type="AlphaFoldDB" id="A0A3S0R6Y9"/>
<organism evidence="12 13">
    <name type="scientific">Lysinibacillus antri</name>
    <dbReference type="NCBI Taxonomy" id="2498145"/>
    <lineage>
        <taxon>Bacteria</taxon>
        <taxon>Bacillati</taxon>
        <taxon>Bacillota</taxon>
        <taxon>Bacilli</taxon>
        <taxon>Bacillales</taxon>
        <taxon>Bacillaceae</taxon>
        <taxon>Lysinibacillus</taxon>
    </lineage>
</organism>
<dbReference type="PANTHER" id="PTHR32089:SF112">
    <property type="entry name" value="LYSOZYME-LIKE PROTEIN-RELATED"/>
    <property type="match status" value="1"/>
</dbReference>
<name>A0A3S0R6Y9_9BACI</name>
<dbReference type="SUPFAM" id="SSF58104">
    <property type="entry name" value="Methyl-accepting chemotaxis protein (MCP) signaling domain"/>
    <property type="match status" value="1"/>
</dbReference>
<dbReference type="Gene3D" id="1.10.287.950">
    <property type="entry name" value="Methyl-accepting chemotaxis protein"/>
    <property type="match status" value="1"/>
</dbReference>
<dbReference type="PANTHER" id="PTHR32089">
    <property type="entry name" value="METHYL-ACCEPTING CHEMOTAXIS PROTEIN MCPB"/>
    <property type="match status" value="1"/>
</dbReference>
<keyword evidence="2" id="KW-1003">Cell membrane</keyword>
<feature type="coiled-coil region" evidence="7">
    <location>
        <begin position="349"/>
        <end position="383"/>
    </location>
</feature>
<feature type="domain" description="HAMP" evidence="11">
    <location>
        <begin position="247"/>
        <end position="301"/>
    </location>
</feature>
<evidence type="ECO:0000256" key="2">
    <source>
        <dbReference type="ARBA" id="ARBA00022475"/>
    </source>
</evidence>
<evidence type="ECO:0000256" key="6">
    <source>
        <dbReference type="PROSITE-ProRule" id="PRU00284"/>
    </source>
</evidence>
<evidence type="ECO:0000313" key="12">
    <source>
        <dbReference type="EMBL" id="RUL54008.1"/>
    </source>
</evidence>
<dbReference type="PROSITE" id="PS50885">
    <property type="entry name" value="HAMP"/>
    <property type="match status" value="1"/>
</dbReference>
<dbReference type="EMBL" id="RYYR01000008">
    <property type="protein sequence ID" value="RUL54008.1"/>
    <property type="molecule type" value="Genomic_DNA"/>
</dbReference>
<evidence type="ECO:0000259" key="10">
    <source>
        <dbReference type="PROSITE" id="PS50111"/>
    </source>
</evidence>
<evidence type="ECO:0000256" key="5">
    <source>
        <dbReference type="ARBA" id="ARBA00029447"/>
    </source>
</evidence>
<proteinExistence type="inferred from homology"/>
<reference evidence="12 13" key="1">
    <citation type="submission" date="2018-12" db="EMBL/GenBank/DDBJ databases">
        <title>Lysinibacillus antri sp. nov., isolated from a cave soil.</title>
        <authorList>
            <person name="Narsing Rao M.P."/>
            <person name="Zhang H."/>
            <person name="Dong Z.-Y."/>
            <person name="Niu X.-K."/>
            <person name="Zhang K."/>
            <person name="Fang B.-Z."/>
            <person name="Kang Y.-Q."/>
            <person name="Xiao M."/>
            <person name="Li W.-J."/>
        </authorList>
    </citation>
    <scope>NUCLEOTIDE SEQUENCE [LARGE SCALE GENOMIC DNA]</scope>
    <source>
        <strain evidence="12 13">SYSU K30002</strain>
    </source>
</reference>
<dbReference type="SMART" id="SM00283">
    <property type="entry name" value="MA"/>
    <property type="match status" value="1"/>
</dbReference>
<dbReference type="Pfam" id="PF05227">
    <property type="entry name" value="CHASE3"/>
    <property type="match status" value="1"/>
</dbReference>
<accession>A0A3S0R6Y9</accession>
<dbReference type="Gene3D" id="6.10.340.10">
    <property type="match status" value="1"/>
</dbReference>
<evidence type="ECO:0000313" key="13">
    <source>
        <dbReference type="Proteomes" id="UP000287910"/>
    </source>
</evidence>
<dbReference type="InterPro" id="IPR004089">
    <property type="entry name" value="MCPsignal_dom"/>
</dbReference>
<dbReference type="GO" id="GO:0005886">
    <property type="term" value="C:plasma membrane"/>
    <property type="evidence" value="ECO:0007669"/>
    <property type="project" value="UniProtKB-SubCell"/>
</dbReference>
<dbReference type="GO" id="GO:0007165">
    <property type="term" value="P:signal transduction"/>
    <property type="evidence" value="ECO:0007669"/>
    <property type="project" value="UniProtKB-KW"/>
</dbReference>
<feature type="compositionally biased region" description="Basic residues" evidence="8">
    <location>
        <begin position="22"/>
        <end position="32"/>
    </location>
</feature>
<comment type="caution">
    <text evidence="12">The sequence shown here is derived from an EMBL/GenBank/DDBJ whole genome shotgun (WGS) entry which is preliminary data.</text>
</comment>
<dbReference type="InterPro" id="IPR007891">
    <property type="entry name" value="CHASE3"/>
</dbReference>